<dbReference type="Proteomes" id="UP000019918">
    <property type="component" value="Unassembled WGS sequence"/>
</dbReference>
<keyword evidence="3" id="KW-1185">Reference proteome</keyword>
<dbReference type="InterPro" id="IPR036654">
    <property type="entry name" value="DNA_pol_III_psi_sf"/>
</dbReference>
<name>A0A014LXW9_9GAMM</name>
<dbReference type="SUPFAM" id="SSF102220">
    <property type="entry name" value="DNA polymerase III psi subunit"/>
    <property type="match status" value="1"/>
</dbReference>
<evidence type="ECO:0000313" key="3">
    <source>
        <dbReference type="Proteomes" id="UP000019918"/>
    </source>
</evidence>
<keyword evidence="1" id="KW-0548">Nucleotidyltransferase</keyword>
<dbReference type="GO" id="GO:0008408">
    <property type="term" value="F:3'-5' exonuclease activity"/>
    <property type="evidence" value="ECO:0007669"/>
    <property type="project" value="InterPro"/>
</dbReference>
<accession>A0A014LXW9</accession>
<comment type="caution">
    <text evidence="2">The sequence shown here is derived from an EMBL/GenBank/DDBJ whole genome shotgun (WGS) entry which is preliminary data.</text>
</comment>
<sequence>MMSSRRDWLLQQMGITQYTLRRPRALQGEVSITLSEQTRLLIVADRPPALNDPFISDVLKAMLLDEHQVMVLTPEQRAMLPDDTDCVSWCLGLSAPVTADGSHIASPQLAELSHNASARRALWQQICNYESDFFTDAGRSATRSGD</sequence>
<reference evidence="2 3" key="1">
    <citation type="submission" date="2014-02" db="EMBL/GenBank/DDBJ databases">
        <title>Draft genome of Erwinia mallotivora strain BT-MARDI, a papaya dieback pathogen.</title>
        <authorList>
            <person name="Redzuan R."/>
            <person name="Abu Bakar N."/>
            <person name="Badrun R."/>
            <person name="Mohd Raih M.F."/>
            <person name="Rozano L."/>
            <person name="Mat Amin N."/>
        </authorList>
    </citation>
    <scope>NUCLEOTIDE SEQUENCE [LARGE SCALE GENOMIC DNA]</scope>
    <source>
        <strain evidence="2 3">BT-MARDI</strain>
    </source>
</reference>
<proteinExistence type="predicted"/>
<evidence type="ECO:0000256" key="1">
    <source>
        <dbReference type="PIRNR" id="PIRNR029225"/>
    </source>
</evidence>
<keyword evidence="1" id="KW-0239">DNA-directed DNA polymerase</keyword>
<protein>
    <recommendedName>
        <fullName evidence="1">DNA polymerase III subunit psi</fullName>
    </recommendedName>
</protein>
<dbReference type="AlphaFoldDB" id="A0A014LXW9"/>
<organism evidence="2 3">
    <name type="scientific">Erwinia mallotivora</name>
    <dbReference type="NCBI Taxonomy" id="69222"/>
    <lineage>
        <taxon>Bacteria</taxon>
        <taxon>Pseudomonadati</taxon>
        <taxon>Pseudomonadota</taxon>
        <taxon>Gammaproteobacteria</taxon>
        <taxon>Enterobacterales</taxon>
        <taxon>Erwiniaceae</taxon>
        <taxon>Erwinia</taxon>
    </lineage>
</organism>
<evidence type="ECO:0000313" key="2">
    <source>
        <dbReference type="EMBL" id="EXU74436.1"/>
    </source>
</evidence>
<dbReference type="Gene3D" id="3.40.50.10220">
    <property type="entry name" value="DNA polymerase III, psi subunit"/>
    <property type="match status" value="1"/>
</dbReference>
<comment type="function">
    <text evidence="1">Part of the beta sliding clamp loading complex, which hydrolyzes ATP to load the beta clamp onto primed DNA to form the DNA replication pre-initiation complex. DNA polymerase III is a complex, multichain enzyme responsible for most of the replicative synthesis in bacteria. This DNA polymerase also exhibits 3' to 5' exonuclease activity.</text>
</comment>
<keyword evidence="1" id="KW-0235">DNA replication</keyword>
<dbReference type="STRING" id="69222.BG55_16985"/>
<dbReference type="GO" id="GO:0006260">
    <property type="term" value="P:DNA replication"/>
    <property type="evidence" value="ECO:0007669"/>
    <property type="project" value="UniProtKB-KW"/>
</dbReference>
<dbReference type="Pfam" id="PF03603">
    <property type="entry name" value="DNA_III_psi"/>
    <property type="match status" value="1"/>
</dbReference>
<keyword evidence="1" id="KW-0808">Transferase</keyword>
<dbReference type="EMBL" id="JFHN01000060">
    <property type="protein sequence ID" value="EXU74436.1"/>
    <property type="molecule type" value="Genomic_DNA"/>
</dbReference>
<dbReference type="PIRSF" id="PIRSF029225">
    <property type="entry name" value="DNA_pol_III_psi"/>
    <property type="match status" value="1"/>
</dbReference>
<dbReference type="InterPro" id="IPR004615">
    <property type="entry name" value="DNA_pol_III_psi"/>
</dbReference>
<dbReference type="PATRIC" id="fig|69222.5.peg.3457"/>
<gene>
    <name evidence="2" type="ORF">BG55_16985</name>
</gene>
<dbReference type="GO" id="GO:0003887">
    <property type="term" value="F:DNA-directed DNA polymerase activity"/>
    <property type="evidence" value="ECO:0007669"/>
    <property type="project" value="UniProtKB-KW"/>
</dbReference>